<keyword evidence="2" id="KW-1185">Reference proteome</keyword>
<dbReference type="AlphaFoldDB" id="A0A9W8HM53"/>
<dbReference type="OrthoDB" id="5537446at2759"/>
<protein>
    <submittedName>
        <fullName evidence="1">Uncharacterized protein</fullName>
    </submittedName>
</protein>
<reference evidence="1" key="1">
    <citation type="submission" date="2022-07" db="EMBL/GenBank/DDBJ databases">
        <title>Phylogenomic reconstructions and comparative analyses of Kickxellomycotina fungi.</title>
        <authorList>
            <person name="Reynolds N.K."/>
            <person name="Stajich J.E."/>
            <person name="Barry K."/>
            <person name="Grigoriev I.V."/>
            <person name="Crous P."/>
            <person name="Smith M.E."/>
        </authorList>
    </citation>
    <scope>NUCLEOTIDE SEQUENCE</scope>
    <source>
        <strain evidence="1">NBRC 105414</strain>
    </source>
</reference>
<accession>A0A9W8HM53</accession>
<dbReference type="EMBL" id="JANBUL010000004">
    <property type="protein sequence ID" value="KAJ2786117.1"/>
    <property type="molecule type" value="Genomic_DNA"/>
</dbReference>
<organism evidence="1 2">
    <name type="scientific">Coemansia javaensis</name>
    <dbReference type="NCBI Taxonomy" id="2761396"/>
    <lineage>
        <taxon>Eukaryota</taxon>
        <taxon>Fungi</taxon>
        <taxon>Fungi incertae sedis</taxon>
        <taxon>Zoopagomycota</taxon>
        <taxon>Kickxellomycotina</taxon>
        <taxon>Kickxellomycetes</taxon>
        <taxon>Kickxellales</taxon>
        <taxon>Kickxellaceae</taxon>
        <taxon>Coemansia</taxon>
    </lineage>
</organism>
<sequence length="167" mass="17547">MGVDVLQPTSIAGTGAGTGIRAATDVAKESGLSEAGGYPLVADWTDPRYIGHGVGHRNPKTGAPVPATVHIPTDGELNPHNYASAAAAADEDPEAARQRTRDAFAGKYGPARPSAYRAAVCRLLGRIQCAVGRTAAGQELLERARLEHAAYAVDHSEIHFRGEAKRR</sequence>
<comment type="caution">
    <text evidence="1">The sequence shown here is derived from an EMBL/GenBank/DDBJ whole genome shotgun (WGS) entry which is preliminary data.</text>
</comment>
<dbReference type="Proteomes" id="UP001140217">
    <property type="component" value="Unassembled WGS sequence"/>
</dbReference>
<gene>
    <name evidence="1" type="ORF">H4R18_000149</name>
</gene>
<name>A0A9W8HM53_9FUNG</name>
<proteinExistence type="predicted"/>
<evidence type="ECO:0000313" key="2">
    <source>
        <dbReference type="Proteomes" id="UP001140217"/>
    </source>
</evidence>
<evidence type="ECO:0000313" key="1">
    <source>
        <dbReference type="EMBL" id="KAJ2786117.1"/>
    </source>
</evidence>